<dbReference type="Pfam" id="PF14430">
    <property type="entry name" value="Imm1"/>
    <property type="match status" value="1"/>
</dbReference>
<proteinExistence type="predicted"/>
<dbReference type="RefSeq" id="WP_341404396.1">
    <property type="nucleotide sequence ID" value="NZ_JBBUKT010000003.1"/>
</dbReference>
<accession>A0ABU9ATT7</accession>
<gene>
    <name evidence="1" type="ORF">WKV53_09825</name>
</gene>
<organism evidence="1 2">
    <name type="scientific">Luteolibacter soli</name>
    <dbReference type="NCBI Taxonomy" id="3135280"/>
    <lineage>
        <taxon>Bacteria</taxon>
        <taxon>Pseudomonadati</taxon>
        <taxon>Verrucomicrobiota</taxon>
        <taxon>Verrucomicrobiia</taxon>
        <taxon>Verrucomicrobiales</taxon>
        <taxon>Verrucomicrobiaceae</taxon>
        <taxon>Luteolibacter</taxon>
    </lineage>
</organism>
<name>A0ABU9ATT7_9BACT</name>
<dbReference type="EMBL" id="JBBUKT010000003">
    <property type="protein sequence ID" value="MEK7950795.1"/>
    <property type="molecule type" value="Genomic_DNA"/>
</dbReference>
<evidence type="ECO:0000313" key="1">
    <source>
        <dbReference type="EMBL" id="MEK7950795.1"/>
    </source>
</evidence>
<protein>
    <submittedName>
        <fullName evidence="1">Imm1 family immunity protein</fullName>
    </submittedName>
</protein>
<keyword evidence="2" id="KW-1185">Reference proteome</keyword>
<dbReference type="InterPro" id="IPR025680">
    <property type="entry name" value="DddI"/>
</dbReference>
<dbReference type="Proteomes" id="UP001371305">
    <property type="component" value="Unassembled WGS sequence"/>
</dbReference>
<reference evidence="1 2" key="1">
    <citation type="submission" date="2024-04" db="EMBL/GenBank/DDBJ databases">
        <title>Luteolibacter sp. isolated from soil.</title>
        <authorList>
            <person name="An J."/>
        </authorList>
    </citation>
    <scope>NUCLEOTIDE SEQUENCE [LARGE SCALE GENOMIC DNA]</scope>
    <source>
        <strain evidence="1 2">Y139</strain>
    </source>
</reference>
<evidence type="ECO:0000313" key="2">
    <source>
        <dbReference type="Proteomes" id="UP001371305"/>
    </source>
</evidence>
<sequence>MAEINTIEEIRERLRSPRPPFLELWATAPPDRSLCALISGDVGWLMFLRENGDAGFSTRNPDYSGSADEFIDYQLENGQHDQYPASWALPVSEVQRALEHFITHAEPAPWLTWHNDSGDGTVIGGRPDP</sequence>
<comment type="caution">
    <text evidence="1">The sequence shown here is derived from an EMBL/GenBank/DDBJ whole genome shotgun (WGS) entry which is preliminary data.</text>
</comment>